<gene>
    <name evidence="4" type="ORF">EV129_101798</name>
    <name evidence="3" type="ORF">EV130_10151</name>
</gene>
<dbReference type="Gene3D" id="3.40.50.720">
    <property type="entry name" value="NAD(P)-binding Rossmann-like Domain"/>
    <property type="match status" value="1"/>
</dbReference>
<dbReference type="PRINTS" id="PR00080">
    <property type="entry name" value="SDRFAMILY"/>
</dbReference>
<dbReference type="PANTHER" id="PTHR43639:SF1">
    <property type="entry name" value="SHORT-CHAIN DEHYDROGENASE_REDUCTASE FAMILY PROTEIN"/>
    <property type="match status" value="1"/>
</dbReference>
<evidence type="ECO:0000313" key="3">
    <source>
        <dbReference type="EMBL" id="TCU30480.1"/>
    </source>
</evidence>
<dbReference type="InterPro" id="IPR036291">
    <property type="entry name" value="NAD(P)-bd_dom_sf"/>
</dbReference>
<reference evidence="5 6" key="1">
    <citation type="submission" date="2019-03" db="EMBL/GenBank/DDBJ databases">
        <title>Genomic Encyclopedia of Type Strains, Phase IV (KMG-V): Genome sequencing to study the core and pangenomes of soil and plant-associated prokaryotes.</title>
        <authorList>
            <person name="Whitman W."/>
        </authorList>
    </citation>
    <scope>NUCLEOTIDE SEQUENCE [LARGE SCALE GENOMIC DNA]</scope>
    <source>
        <strain evidence="3 6">Gr42</strain>
        <strain evidence="4 5">IE4868</strain>
    </source>
</reference>
<dbReference type="Proteomes" id="UP000295547">
    <property type="component" value="Unassembled WGS sequence"/>
</dbReference>
<proteinExistence type="inferred from homology"/>
<keyword evidence="6" id="KW-1185">Reference proteome</keyword>
<dbReference type="EMBL" id="SMBK01000001">
    <property type="protein sequence ID" value="TCU41507.1"/>
    <property type="molecule type" value="Genomic_DNA"/>
</dbReference>
<evidence type="ECO:0000256" key="1">
    <source>
        <dbReference type="ARBA" id="ARBA00006484"/>
    </source>
</evidence>
<keyword evidence="2" id="KW-0560">Oxidoreductase</keyword>
<dbReference type="PANTHER" id="PTHR43639">
    <property type="entry name" value="OXIDOREDUCTASE, SHORT-CHAIN DEHYDROGENASE/REDUCTASE FAMILY (AFU_ORTHOLOGUE AFUA_5G02870)"/>
    <property type="match status" value="1"/>
</dbReference>
<evidence type="ECO:0008006" key="7">
    <source>
        <dbReference type="Google" id="ProtNLM"/>
    </source>
</evidence>
<protein>
    <recommendedName>
        <fullName evidence="7">NAD(P)-dependent dehydrogenase (Short-subunit alcohol dehydrogenase family)</fullName>
    </recommendedName>
</protein>
<sequence>MQRQAALIASDLPLANNLSQRQNMTDRIALITGASRGLGRAMALHLADRGVGIIGTYLTGAAEADALKHEIEAKGGKAAMISLDVTETSGFPLFTRALATALDDTFGRQQFDYLVNNAGIGVFANFAETTEEQFDALVATHLRGPMFLTQKLLPLIEDGGRILNISSGFVRFTLPGYSVYAAMKAATEVLTRFMAVELGKRRIRVNAIAPGAIATDFGGGAVRDNKAVNTFVAQGIALGRVGLPDDIGSAVAAILSDDMGWANGTCFDVSGGQML</sequence>
<comment type="similarity">
    <text evidence="1">Belongs to the short-chain dehydrogenases/reductases (SDR) family.</text>
</comment>
<comment type="caution">
    <text evidence="4">The sequence shown here is derived from an EMBL/GenBank/DDBJ whole genome shotgun (WGS) entry which is preliminary data.</text>
</comment>
<dbReference type="PRINTS" id="PR00081">
    <property type="entry name" value="GDHRDH"/>
</dbReference>
<dbReference type="Proteomes" id="UP000295507">
    <property type="component" value="Unassembled WGS sequence"/>
</dbReference>
<evidence type="ECO:0000313" key="4">
    <source>
        <dbReference type="EMBL" id="TCU41507.1"/>
    </source>
</evidence>
<evidence type="ECO:0000313" key="6">
    <source>
        <dbReference type="Proteomes" id="UP000295547"/>
    </source>
</evidence>
<evidence type="ECO:0000313" key="5">
    <source>
        <dbReference type="Proteomes" id="UP000295507"/>
    </source>
</evidence>
<dbReference type="GO" id="GO:0016491">
    <property type="term" value="F:oxidoreductase activity"/>
    <property type="evidence" value="ECO:0007669"/>
    <property type="project" value="UniProtKB-KW"/>
</dbReference>
<evidence type="ECO:0000256" key="2">
    <source>
        <dbReference type="ARBA" id="ARBA00023002"/>
    </source>
</evidence>
<organism evidence="4 5">
    <name type="scientific">Rhizobium azibense</name>
    <dbReference type="NCBI Taxonomy" id="1136135"/>
    <lineage>
        <taxon>Bacteria</taxon>
        <taxon>Pseudomonadati</taxon>
        <taxon>Pseudomonadota</taxon>
        <taxon>Alphaproteobacteria</taxon>
        <taxon>Hyphomicrobiales</taxon>
        <taxon>Rhizobiaceae</taxon>
        <taxon>Rhizobium/Agrobacterium group</taxon>
        <taxon>Rhizobium</taxon>
    </lineage>
</organism>
<dbReference type="SUPFAM" id="SSF51735">
    <property type="entry name" value="NAD(P)-binding Rossmann-fold domains"/>
    <property type="match status" value="1"/>
</dbReference>
<name>A0A4R3S2T2_9HYPH</name>
<accession>A0A4R3S2T2</accession>
<dbReference type="AlphaFoldDB" id="A0A4R3S2T2"/>
<dbReference type="EMBL" id="SMBJ01000001">
    <property type="protein sequence ID" value="TCU30480.1"/>
    <property type="molecule type" value="Genomic_DNA"/>
</dbReference>
<dbReference type="FunFam" id="3.40.50.720:FF:000084">
    <property type="entry name" value="Short-chain dehydrogenase reductase"/>
    <property type="match status" value="1"/>
</dbReference>
<dbReference type="InterPro" id="IPR002347">
    <property type="entry name" value="SDR_fam"/>
</dbReference>
<dbReference type="Pfam" id="PF13561">
    <property type="entry name" value="adh_short_C2"/>
    <property type="match status" value="1"/>
</dbReference>